<feature type="domain" description="Peptidase M24" evidence="1">
    <location>
        <begin position="209"/>
        <end position="417"/>
    </location>
</feature>
<comment type="caution">
    <text evidence="2">The sequence shown here is derived from an EMBL/GenBank/DDBJ whole genome shotgun (WGS) entry which is preliminary data.</text>
</comment>
<evidence type="ECO:0000313" key="2">
    <source>
        <dbReference type="EMBL" id="MVO14473.1"/>
    </source>
</evidence>
<dbReference type="AlphaFoldDB" id="A0A6L6W9H6"/>
<accession>A0A6L6W9H6</accession>
<proteinExistence type="predicted"/>
<dbReference type="InterPro" id="IPR000994">
    <property type="entry name" value="Pept_M24"/>
</dbReference>
<dbReference type="SUPFAM" id="SSF55920">
    <property type="entry name" value="Creatinase/aminopeptidase"/>
    <property type="match status" value="1"/>
</dbReference>
<dbReference type="PANTHER" id="PTHR46112:SF3">
    <property type="entry name" value="AMINOPEPTIDASE YPDF"/>
    <property type="match status" value="1"/>
</dbReference>
<sequence length="431" mass="48126">MVGASTSLQDVTMTQSQSVFKDDRKLTYLNGDGADRPLISPVPQTTLDKARSYRLGRLREQMAVHDVAGLLLYDPINIRYAFDSSNMQVWTGHNPVRYALILADGPAILWEFKGCEHLNDGLDGIDEIRTAVSWMFMTKGDKAPTGVNIWADEIADVLRQHGGGNTRFAADKLDGPGLHALENAGFTFVEGAELTERARSIKSVEEIDLMRWTIRVCEAGMARIYDHSVPGVTECELWAHLHFENARSGGDWLETKLLACGPNTNPWYAECSDRICQKGEMISFDTDMIGPYGYCADLSRSWTCGYTPMNSTQKRIYSTALEQINHNMSILSPGMSFAEYNDKSWRIPEQHADYRYSLAVHGVGMADEWPVIPLHVDFDDTATSGQIEPGMVLCVESLVAEQGSESVKLETQVLITESGYERLDSFPWETI</sequence>
<dbReference type="Gene3D" id="3.40.350.10">
    <property type="entry name" value="Creatinase/prolidase N-terminal domain"/>
    <property type="match status" value="1"/>
</dbReference>
<reference evidence="2 3" key="1">
    <citation type="submission" date="2019-12" db="EMBL/GenBank/DDBJ databases">
        <authorList>
            <person name="Zhang Y.-J."/>
        </authorList>
    </citation>
    <scope>NUCLEOTIDE SEQUENCE [LARGE SCALE GENOMIC DNA]</scope>
    <source>
        <strain evidence="2 3">CY05</strain>
    </source>
</reference>
<protein>
    <submittedName>
        <fullName evidence="2">M24 family metallopeptidase</fullName>
    </submittedName>
</protein>
<evidence type="ECO:0000259" key="1">
    <source>
        <dbReference type="Pfam" id="PF00557"/>
    </source>
</evidence>
<organism evidence="2 3">
    <name type="scientific">Parasedimentitalea huanghaiensis</name>
    <dbReference type="NCBI Taxonomy" id="2682100"/>
    <lineage>
        <taxon>Bacteria</taxon>
        <taxon>Pseudomonadati</taxon>
        <taxon>Pseudomonadota</taxon>
        <taxon>Alphaproteobacteria</taxon>
        <taxon>Rhodobacterales</taxon>
        <taxon>Paracoccaceae</taxon>
        <taxon>Parasedimentitalea</taxon>
    </lineage>
</organism>
<keyword evidence="3" id="KW-1185">Reference proteome</keyword>
<dbReference type="SUPFAM" id="SSF53092">
    <property type="entry name" value="Creatinase/prolidase N-terminal domain"/>
    <property type="match status" value="1"/>
</dbReference>
<dbReference type="InterPro" id="IPR036005">
    <property type="entry name" value="Creatinase/aminopeptidase-like"/>
</dbReference>
<name>A0A6L6W9H6_9RHOB</name>
<dbReference type="PANTHER" id="PTHR46112">
    <property type="entry name" value="AMINOPEPTIDASE"/>
    <property type="match status" value="1"/>
</dbReference>
<dbReference type="CDD" id="cd01066">
    <property type="entry name" value="APP_MetAP"/>
    <property type="match status" value="1"/>
</dbReference>
<dbReference type="EMBL" id="WQLV01000001">
    <property type="protein sequence ID" value="MVO14473.1"/>
    <property type="molecule type" value="Genomic_DNA"/>
</dbReference>
<dbReference type="InterPro" id="IPR029149">
    <property type="entry name" value="Creatin/AminoP/Spt16_N"/>
</dbReference>
<dbReference type="InterPro" id="IPR050659">
    <property type="entry name" value="Peptidase_M24B"/>
</dbReference>
<dbReference type="Gene3D" id="3.90.230.10">
    <property type="entry name" value="Creatinase/methionine aminopeptidase superfamily"/>
    <property type="match status" value="1"/>
</dbReference>
<gene>
    <name evidence="2" type="ORF">GO984_01490</name>
</gene>
<dbReference type="Pfam" id="PF00557">
    <property type="entry name" value="Peptidase_M24"/>
    <property type="match status" value="1"/>
</dbReference>
<dbReference type="Proteomes" id="UP000478892">
    <property type="component" value="Unassembled WGS sequence"/>
</dbReference>
<evidence type="ECO:0000313" key="3">
    <source>
        <dbReference type="Proteomes" id="UP000478892"/>
    </source>
</evidence>